<keyword evidence="2" id="KW-1185">Reference proteome</keyword>
<sequence>MLRELEARATALMSGDGRSRRRVARRLESFLSRSRKAITNLEAEVTKVLRRLGLRSRADEWTGVAFAVFLGVTVA</sequence>
<organism evidence="1 2">
    <name type="scientific">Marchantia polymorpha subsp. ruderalis</name>
    <dbReference type="NCBI Taxonomy" id="1480154"/>
    <lineage>
        <taxon>Eukaryota</taxon>
        <taxon>Viridiplantae</taxon>
        <taxon>Streptophyta</taxon>
        <taxon>Embryophyta</taxon>
        <taxon>Marchantiophyta</taxon>
        <taxon>Marchantiopsida</taxon>
        <taxon>Marchantiidae</taxon>
        <taxon>Marchantiales</taxon>
        <taxon>Marchantiaceae</taxon>
        <taxon>Marchantia</taxon>
    </lineage>
</organism>
<dbReference type="EMBL" id="LVLJ01001336">
    <property type="protein sequence ID" value="OAE30402.1"/>
    <property type="molecule type" value="Genomic_DNA"/>
</dbReference>
<gene>
    <name evidence="1" type="ORF">AXG93_3612s1250</name>
</gene>
<protein>
    <submittedName>
        <fullName evidence="1">Uncharacterized protein</fullName>
    </submittedName>
</protein>
<proteinExistence type="predicted"/>
<accession>A0A176WDF4</accession>
<dbReference type="AlphaFoldDB" id="A0A176WDF4"/>
<evidence type="ECO:0000313" key="1">
    <source>
        <dbReference type="EMBL" id="OAE30402.1"/>
    </source>
</evidence>
<dbReference type="Proteomes" id="UP000077202">
    <property type="component" value="Unassembled WGS sequence"/>
</dbReference>
<comment type="caution">
    <text evidence="1">The sequence shown here is derived from an EMBL/GenBank/DDBJ whole genome shotgun (WGS) entry which is preliminary data.</text>
</comment>
<evidence type="ECO:0000313" key="2">
    <source>
        <dbReference type="Proteomes" id="UP000077202"/>
    </source>
</evidence>
<reference evidence="1" key="1">
    <citation type="submission" date="2016-03" db="EMBL/GenBank/DDBJ databases">
        <title>Mechanisms controlling the formation of the plant cell surface in tip-growing cells are functionally conserved among land plants.</title>
        <authorList>
            <person name="Honkanen S."/>
            <person name="Jones V.A."/>
            <person name="Morieri G."/>
            <person name="Champion C."/>
            <person name="Hetherington A.J."/>
            <person name="Kelly S."/>
            <person name="Saint-Marcoux D."/>
            <person name="Proust H."/>
            <person name="Prescott H."/>
            <person name="Dolan L."/>
        </authorList>
    </citation>
    <scope>NUCLEOTIDE SEQUENCE [LARGE SCALE GENOMIC DNA]</scope>
    <source>
        <tissue evidence="1">Whole gametophyte</tissue>
    </source>
</reference>
<name>A0A176WDF4_MARPO</name>